<evidence type="ECO:0000313" key="2">
    <source>
        <dbReference type="EMBL" id="HIX78099.1"/>
    </source>
</evidence>
<organism evidence="2 3">
    <name type="scientific">Candidatus Fusicatenibacter merdavium</name>
    <dbReference type="NCBI Taxonomy" id="2838600"/>
    <lineage>
        <taxon>Bacteria</taxon>
        <taxon>Bacillati</taxon>
        <taxon>Bacillota</taxon>
        <taxon>Clostridia</taxon>
        <taxon>Lachnospirales</taxon>
        <taxon>Lachnospiraceae</taxon>
        <taxon>Fusicatenibacter</taxon>
    </lineage>
</organism>
<comment type="caution">
    <text evidence="2">The sequence shown here is derived from an EMBL/GenBank/DDBJ whole genome shotgun (WGS) entry which is preliminary data.</text>
</comment>
<feature type="transmembrane region" description="Helical" evidence="1">
    <location>
        <begin position="329"/>
        <end position="351"/>
    </location>
</feature>
<dbReference type="EMBL" id="DXEK01000181">
    <property type="protein sequence ID" value="HIX78099.1"/>
    <property type="molecule type" value="Genomic_DNA"/>
</dbReference>
<feature type="transmembrane region" description="Helical" evidence="1">
    <location>
        <begin position="269"/>
        <end position="290"/>
    </location>
</feature>
<dbReference type="AlphaFoldDB" id="A0A9D1XEN3"/>
<feature type="transmembrane region" description="Helical" evidence="1">
    <location>
        <begin position="170"/>
        <end position="188"/>
    </location>
</feature>
<feature type="transmembrane region" description="Helical" evidence="1">
    <location>
        <begin position="136"/>
        <end position="158"/>
    </location>
</feature>
<dbReference type="PANTHER" id="PTHR40089:SF1">
    <property type="entry name" value="ETHANOLAMINE PERMEASE EUTH-RELATED"/>
    <property type="match status" value="1"/>
</dbReference>
<reference evidence="2" key="2">
    <citation type="submission" date="2021-04" db="EMBL/GenBank/DDBJ databases">
        <authorList>
            <person name="Gilroy R."/>
        </authorList>
    </citation>
    <scope>NUCLEOTIDE SEQUENCE</scope>
    <source>
        <strain evidence="2">CHK183-1962</strain>
    </source>
</reference>
<dbReference type="Proteomes" id="UP000886890">
    <property type="component" value="Unassembled WGS sequence"/>
</dbReference>
<dbReference type="GO" id="GO:0005886">
    <property type="term" value="C:plasma membrane"/>
    <property type="evidence" value="ECO:0007669"/>
    <property type="project" value="TreeGrafter"/>
</dbReference>
<evidence type="ECO:0000313" key="3">
    <source>
        <dbReference type="Proteomes" id="UP000886890"/>
    </source>
</evidence>
<feature type="transmembrane region" description="Helical" evidence="1">
    <location>
        <begin position="302"/>
        <end position="323"/>
    </location>
</feature>
<feature type="transmembrane region" description="Helical" evidence="1">
    <location>
        <begin position="6"/>
        <end position="24"/>
    </location>
</feature>
<dbReference type="Pfam" id="PF04346">
    <property type="entry name" value="EutH"/>
    <property type="match status" value="1"/>
</dbReference>
<dbReference type="InterPro" id="IPR007441">
    <property type="entry name" value="EutH"/>
</dbReference>
<reference evidence="2" key="1">
    <citation type="journal article" date="2021" name="PeerJ">
        <title>Extensive microbial diversity within the chicken gut microbiome revealed by metagenomics and culture.</title>
        <authorList>
            <person name="Gilroy R."/>
            <person name="Ravi A."/>
            <person name="Getino M."/>
            <person name="Pursley I."/>
            <person name="Horton D.L."/>
            <person name="Alikhan N.F."/>
            <person name="Baker D."/>
            <person name="Gharbi K."/>
            <person name="Hall N."/>
            <person name="Watson M."/>
            <person name="Adriaenssens E.M."/>
            <person name="Foster-Nyarko E."/>
            <person name="Jarju S."/>
            <person name="Secka A."/>
            <person name="Antonio M."/>
            <person name="Oren A."/>
            <person name="Chaudhuri R.R."/>
            <person name="La Ragione R."/>
            <person name="Hildebrand F."/>
            <person name="Pallen M.J."/>
        </authorList>
    </citation>
    <scope>NUCLEOTIDE SEQUENCE</scope>
    <source>
        <strain evidence="2">CHK183-1962</strain>
    </source>
</reference>
<name>A0A9D1XEN3_9FIRM</name>
<proteinExistence type="predicted"/>
<sequence>MISRIIMGIMAVGVVIGALDWMFGNRKGYGRKMEEGFLLLGPTAVSMVGIICIAPLLASVLRVAVAPVCRFIGLDPGMFGGFLAIDMGGFQLAKGLADDPAVGAYAGTIVAATFGCTLVFTIPMGMGLIREEDHEIFARGIMTGIVVMPAALFVGGILSGLGPLRTLGQSLPVFLLAVLILAGLKLFPKKMVLGFQYFAAGIRILTIAGLAVGAVSYMIGEEPPLEMTPIEDAMATVSSIGIVMLGSLPMTELIQRILKKPLERLGEHLGMNSVSIAGLFISFVSVVPAITMLKDMDERGKLVNVACMVSAASLLSAHLGFTVSAAPKLLGALLAAKCVGGAAGIAGGILVTRRKREEQ</sequence>
<accession>A0A9D1XEN3</accession>
<protein>
    <submittedName>
        <fullName evidence="2">Ethanolamine utilization protein EutH</fullName>
    </submittedName>
</protein>
<feature type="transmembrane region" description="Helical" evidence="1">
    <location>
        <begin position="36"/>
        <end position="58"/>
    </location>
</feature>
<keyword evidence="1" id="KW-0472">Membrane</keyword>
<feature type="transmembrane region" description="Helical" evidence="1">
    <location>
        <begin position="200"/>
        <end position="219"/>
    </location>
</feature>
<dbReference type="GO" id="GO:0034228">
    <property type="term" value="F:ethanolamine transmembrane transporter activity"/>
    <property type="evidence" value="ECO:0007669"/>
    <property type="project" value="InterPro"/>
</dbReference>
<evidence type="ECO:0000256" key="1">
    <source>
        <dbReference type="SAM" id="Phobius"/>
    </source>
</evidence>
<keyword evidence="1" id="KW-1133">Transmembrane helix</keyword>
<dbReference type="PANTHER" id="PTHR40089">
    <property type="entry name" value="ETHANOLAMINE UTILIZATION PROTEIN EUTH"/>
    <property type="match status" value="1"/>
</dbReference>
<feature type="transmembrane region" description="Helical" evidence="1">
    <location>
        <begin position="102"/>
        <end position="124"/>
    </location>
</feature>
<gene>
    <name evidence="2" type="ORF">H9734_10975</name>
</gene>
<keyword evidence="1" id="KW-0812">Transmembrane</keyword>